<evidence type="ECO:0000313" key="4">
    <source>
        <dbReference type="Proteomes" id="UP001341840"/>
    </source>
</evidence>
<dbReference type="EMBL" id="JASCZI010184489">
    <property type="protein sequence ID" value="MED6190153.1"/>
    <property type="molecule type" value="Genomic_DNA"/>
</dbReference>
<accession>A0ABU6WZI5</accession>
<comment type="caution">
    <text evidence="3">The sequence shown here is derived from an EMBL/GenBank/DDBJ whole genome shotgun (WGS) entry which is preliminary data.</text>
</comment>
<evidence type="ECO:0000313" key="3">
    <source>
        <dbReference type="EMBL" id="MED6190153.1"/>
    </source>
</evidence>
<evidence type="ECO:0000256" key="2">
    <source>
        <dbReference type="SAM" id="Phobius"/>
    </source>
</evidence>
<feature type="transmembrane region" description="Helical" evidence="2">
    <location>
        <begin position="124"/>
        <end position="142"/>
    </location>
</feature>
<protein>
    <recommendedName>
        <fullName evidence="5">Zinc finger GRF-type domain-containing protein</fullName>
    </recommendedName>
</protein>
<keyword evidence="4" id="KW-1185">Reference proteome</keyword>
<evidence type="ECO:0008006" key="5">
    <source>
        <dbReference type="Google" id="ProtNLM"/>
    </source>
</evidence>
<feature type="compositionally biased region" description="Low complexity" evidence="1">
    <location>
        <begin position="1"/>
        <end position="15"/>
    </location>
</feature>
<keyword evidence="2" id="KW-1133">Transmembrane helix</keyword>
<feature type="region of interest" description="Disordered" evidence="1">
    <location>
        <begin position="1"/>
        <end position="24"/>
    </location>
</feature>
<gene>
    <name evidence="3" type="ORF">PIB30_102902</name>
</gene>
<sequence>MENDGVSSGSQRSGSGVRGERSSSSTQGFFAAKVGNERDGAAPKCRCGVYAILYLSKTSKNPNRLFFGCPFFKLDEHAAKFDKKESVKCEEGEDVNLHFATLKIDDRLGVLEDRVAAMEKKKGMNMFLIVIGLVFGLISMWASRA</sequence>
<organism evidence="3 4">
    <name type="scientific">Stylosanthes scabra</name>
    <dbReference type="NCBI Taxonomy" id="79078"/>
    <lineage>
        <taxon>Eukaryota</taxon>
        <taxon>Viridiplantae</taxon>
        <taxon>Streptophyta</taxon>
        <taxon>Embryophyta</taxon>
        <taxon>Tracheophyta</taxon>
        <taxon>Spermatophyta</taxon>
        <taxon>Magnoliopsida</taxon>
        <taxon>eudicotyledons</taxon>
        <taxon>Gunneridae</taxon>
        <taxon>Pentapetalae</taxon>
        <taxon>rosids</taxon>
        <taxon>fabids</taxon>
        <taxon>Fabales</taxon>
        <taxon>Fabaceae</taxon>
        <taxon>Papilionoideae</taxon>
        <taxon>50 kb inversion clade</taxon>
        <taxon>dalbergioids sensu lato</taxon>
        <taxon>Dalbergieae</taxon>
        <taxon>Pterocarpus clade</taxon>
        <taxon>Stylosanthes</taxon>
    </lineage>
</organism>
<proteinExistence type="predicted"/>
<reference evidence="3 4" key="1">
    <citation type="journal article" date="2023" name="Plants (Basel)">
        <title>Bridging the Gap: Combining Genomics and Transcriptomics Approaches to Understand Stylosanthes scabra, an Orphan Legume from the Brazilian Caatinga.</title>
        <authorList>
            <person name="Ferreira-Neto J.R.C."/>
            <person name="da Silva M.D."/>
            <person name="Binneck E."/>
            <person name="de Melo N.F."/>
            <person name="da Silva R.H."/>
            <person name="de Melo A.L.T.M."/>
            <person name="Pandolfi V."/>
            <person name="Bustamante F.O."/>
            <person name="Brasileiro-Vidal A.C."/>
            <person name="Benko-Iseppon A.M."/>
        </authorList>
    </citation>
    <scope>NUCLEOTIDE SEQUENCE [LARGE SCALE GENOMIC DNA]</scope>
    <source>
        <tissue evidence="3">Leaves</tissue>
    </source>
</reference>
<keyword evidence="2" id="KW-0472">Membrane</keyword>
<name>A0ABU6WZI5_9FABA</name>
<dbReference type="Proteomes" id="UP001341840">
    <property type="component" value="Unassembled WGS sequence"/>
</dbReference>
<keyword evidence="2" id="KW-0812">Transmembrane</keyword>
<evidence type="ECO:0000256" key="1">
    <source>
        <dbReference type="SAM" id="MobiDB-lite"/>
    </source>
</evidence>